<evidence type="ECO:0000313" key="2">
    <source>
        <dbReference type="Proteomes" id="UP001143910"/>
    </source>
</evidence>
<name>A0ACC1NI05_9HYPO</name>
<evidence type="ECO:0000313" key="1">
    <source>
        <dbReference type="EMBL" id="KAJ2978704.1"/>
    </source>
</evidence>
<dbReference type="Proteomes" id="UP001143910">
    <property type="component" value="Unassembled WGS sequence"/>
</dbReference>
<proteinExistence type="predicted"/>
<sequence length="165" mass="17476">MRGITTALLVPSLLAADVMARSVPANIQALYKSIRAQGSCKNILKGGFYSQEKDSKNFCYCGDHLASDGIMYLQGTGGNLVNMDIDCDGALGTGDGSCDSSEDTQGQTTFGDTVASYNKGIDDLNAYIHSFVVLGNEGTKKGYIQFDPQCSMVFGATPTVMTVLL</sequence>
<gene>
    <name evidence="1" type="ORF">NQ176_g3673</name>
</gene>
<organism evidence="1 2">
    <name type="scientific">Zarea fungicola</name>
    <dbReference type="NCBI Taxonomy" id="93591"/>
    <lineage>
        <taxon>Eukaryota</taxon>
        <taxon>Fungi</taxon>
        <taxon>Dikarya</taxon>
        <taxon>Ascomycota</taxon>
        <taxon>Pezizomycotina</taxon>
        <taxon>Sordariomycetes</taxon>
        <taxon>Hypocreomycetidae</taxon>
        <taxon>Hypocreales</taxon>
        <taxon>Cordycipitaceae</taxon>
        <taxon>Zarea</taxon>
    </lineage>
</organism>
<accession>A0ACC1NI05</accession>
<protein>
    <submittedName>
        <fullName evidence="1">Uncharacterized protein</fullName>
    </submittedName>
</protein>
<keyword evidence="2" id="KW-1185">Reference proteome</keyword>
<comment type="caution">
    <text evidence="1">The sequence shown here is derived from an EMBL/GenBank/DDBJ whole genome shotgun (WGS) entry which is preliminary data.</text>
</comment>
<reference evidence="1" key="1">
    <citation type="submission" date="2022-08" db="EMBL/GenBank/DDBJ databases">
        <title>Genome Sequence of Lecanicillium fungicola.</title>
        <authorList>
            <person name="Buettner E."/>
        </authorList>
    </citation>
    <scope>NUCLEOTIDE SEQUENCE</scope>
    <source>
        <strain evidence="1">Babe33</strain>
    </source>
</reference>
<dbReference type="EMBL" id="JANJQO010000351">
    <property type="protein sequence ID" value="KAJ2978704.1"/>
    <property type="molecule type" value="Genomic_DNA"/>
</dbReference>